<sequence length="244" mass="27576">MDRTDGERVTLAQLGQDGALFATDLQRMTEGHYWLRLVKQGLVLEAMSDLGLVLGLTSQGRQAVLQDDLLNGDTPPYLASPTSLLDRAYQMLVLRHLVDDRGYKVMGAYYKSAAGLPRGKKKNKGDMGGDTGSKEKKEVTKRQYTDQRLSLVVEPPAYQPPPLDLSEDGRRAYPLVYAPLGQGPASGKTFRRLYYLHRQQTMRWRSPVLLAVPAWTPDLRRQQELLQERKNTQKVIEILVIRPD</sequence>
<feature type="region of interest" description="Disordered" evidence="1">
    <location>
        <begin position="118"/>
        <end position="141"/>
    </location>
</feature>
<gene>
    <name evidence="2" type="ORF">Dxin01_04075</name>
</gene>
<organism evidence="2 3">
    <name type="scientific">Deinococcus xinjiangensis</name>
    <dbReference type="NCBI Taxonomy" id="457454"/>
    <lineage>
        <taxon>Bacteria</taxon>
        <taxon>Thermotogati</taxon>
        <taxon>Deinococcota</taxon>
        <taxon>Deinococci</taxon>
        <taxon>Deinococcales</taxon>
        <taxon>Deinococcaceae</taxon>
        <taxon>Deinococcus</taxon>
    </lineage>
</organism>
<reference evidence="2 3" key="1">
    <citation type="submission" date="2024-02" db="EMBL/GenBank/DDBJ databases">
        <title>Deinococcus xinjiangensis NBRC 107630.</title>
        <authorList>
            <person name="Ichikawa N."/>
            <person name="Katano-Makiyama Y."/>
            <person name="Hidaka K."/>
        </authorList>
    </citation>
    <scope>NUCLEOTIDE SEQUENCE [LARGE SCALE GENOMIC DNA]</scope>
    <source>
        <strain evidence="2 3">NBRC 107630</strain>
    </source>
</reference>
<evidence type="ECO:0000313" key="3">
    <source>
        <dbReference type="Proteomes" id="UP001458946"/>
    </source>
</evidence>
<keyword evidence="3" id="KW-1185">Reference proteome</keyword>
<dbReference type="Proteomes" id="UP001458946">
    <property type="component" value="Unassembled WGS sequence"/>
</dbReference>
<comment type="caution">
    <text evidence="2">The sequence shown here is derived from an EMBL/GenBank/DDBJ whole genome shotgun (WGS) entry which is preliminary data.</text>
</comment>
<dbReference type="RefSeq" id="WP_353544266.1">
    <property type="nucleotide sequence ID" value="NZ_BAABRN010000105.1"/>
</dbReference>
<evidence type="ECO:0000256" key="1">
    <source>
        <dbReference type="SAM" id="MobiDB-lite"/>
    </source>
</evidence>
<evidence type="ECO:0000313" key="2">
    <source>
        <dbReference type="EMBL" id="GAA5504305.1"/>
    </source>
</evidence>
<accession>A0ABP9VJ70</accession>
<proteinExistence type="predicted"/>
<dbReference type="EMBL" id="BAABRN010000105">
    <property type="protein sequence ID" value="GAA5504305.1"/>
    <property type="molecule type" value="Genomic_DNA"/>
</dbReference>
<feature type="compositionally biased region" description="Basic and acidic residues" evidence="1">
    <location>
        <begin position="124"/>
        <end position="141"/>
    </location>
</feature>
<protein>
    <submittedName>
        <fullName evidence="2">Uncharacterized protein</fullName>
    </submittedName>
</protein>
<name>A0ABP9VJ70_9DEIO</name>